<reference evidence="1 2" key="1">
    <citation type="submission" date="2016-01" db="EMBL/GenBank/DDBJ databases">
        <title>The new phylogeny of the genus Mycobacterium.</title>
        <authorList>
            <person name="Tarcisio F."/>
            <person name="Conor M."/>
            <person name="Antonella G."/>
            <person name="Elisabetta G."/>
            <person name="Giulia F.S."/>
            <person name="Sara T."/>
            <person name="Anna F."/>
            <person name="Clotilde B."/>
            <person name="Roberto B."/>
            <person name="Veronica D.S."/>
            <person name="Fabio R."/>
            <person name="Monica P."/>
            <person name="Olivier J."/>
            <person name="Enrico T."/>
            <person name="Nicola S."/>
        </authorList>
    </citation>
    <scope>NUCLEOTIDE SEQUENCE [LARGE SCALE GENOMIC DNA]</scope>
    <source>
        <strain evidence="1 2">DSM 44179</strain>
    </source>
</reference>
<dbReference type="AlphaFoldDB" id="A0A1X1RFX5"/>
<gene>
    <name evidence="1" type="ORF">AWC04_08450</name>
</gene>
<evidence type="ECO:0000313" key="1">
    <source>
        <dbReference type="EMBL" id="ORV04613.1"/>
    </source>
</evidence>
<keyword evidence="2" id="KW-1185">Reference proteome</keyword>
<proteinExistence type="predicted"/>
<sequence length="139" mass="15464">MNLIFTDPEDCYPWTDAARWTPTDLDNLDELDPVPEPPLSPPPVHVEGELLTGYTRDRKFLAWVQIGDPFAVGVEGFWMGDGDLIDQARRERAALSDPDDIGDLAGVVVRVLGAGAKPDWYTKTLALMATHRVTVYRRG</sequence>
<accession>A0A1X1RFX5</accession>
<protein>
    <submittedName>
        <fullName evidence="1">Uncharacterized protein</fullName>
    </submittedName>
</protein>
<dbReference type="EMBL" id="LQOJ01000030">
    <property type="protein sequence ID" value="ORV04613.1"/>
    <property type="molecule type" value="Genomic_DNA"/>
</dbReference>
<dbReference type="STRING" id="1793.AWC04_08450"/>
<comment type="caution">
    <text evidence="1">The sequence shown here is derived from an EMBL/GenBank/DDBJ whole genome shotgun (WGS) entry which is preliminary data.</text>
</comment>
<dbReference type="Proteomes" id="UP000193484">
    <property type="component" value="Unassembled WGS sequence"/>
</dbReference>
<dbReference type="RefSeq" id="WP_085095047.1">
    <property type="nucleotide sequence ID" value="NZ_AP022603.1"/>
</dbReference>
<organism evidence="1 2">
    <name type="scientific">Mycolicibacterium fallax</name>
    <name type="common">Mycobacterium fallax</name>
    <dbReference type="NCBI Taxonomy" id="1793"/>
    <lineage>
        <taxon>Bacteria</taxon>
        <taxon>Bacillati</taxon>
        <taxon>Actinomycetota</taxon>
        <taxon>Actinomycetes</taxon>
        <taxon>Mycobacteriales</taxon>
        <taxon>Mycobacteriaceae</taxon>
        <taxon>Mycolicibacterium</taxon>
    </lineage>
</organism>
<evidence type="ECO:0000313" key="2">
    <source>
        <dbReference type="Proteomes" id="UP000193484"/>
    </source>
</evidence>
<name>A0A1X1RFX5_MYCFA</name>